<dbReference type="AlphaFoldDB" id="A0A1F7IGW4"/>
<evidence type="ECO:0000256" key="1">
    <source>
        <dbReference type="ARBA" id="ARBA00022553"/>
    </source>
</evidence>
<dbReference type="Pfam" id="PF01934">
    <property type="entry name" value="HepT-like"/>
    <property type="match status" value="1"/>
</dbReference>
<protein>
    <recommendedName>
        <fullName evidence="8">DUF86 domain-containing protein</fullName>
    </recommendedName>
</protein>
<organism evidence="6 7">
    <name type="scientific">Candidatus Roizmanbacteria bacterium RIFCSPLOWO2_01_FULL_37_12</name>
    <dbReference type="NCBI Taxonomy" id="1802056"/>
    <lineage>
        <taxon>Bacteria</taxon>
        <taxon>Candidatus Roizmaniibacteriota</taxon>
    </lineage>
</organism>
<dbReference type="Proteomes" id="UP000177698">
    <property type="component" value="Unassembled WGS sequence"/>
</dbReference>
<dbReference type="InterPro" id="IPR051813">
    <property type="entry name" value="HepT_RNase_toxin"/>
</dbReference>
<gene>
    <name evidence="6" type="ORF">A2954_06230</name>
</gene>
<evidence type="ECO:0000313" key="7">
    <source>
        <dbReference type="Proteomes" id="UP000177698"/>
    </source>
</evidence>
<keyword evidence="4" id="KW-0547">Nucleotide-binding</keyword>
<keyword evidence="3" id="KW-0540">Nuclease</keyword>
<reference evidence="6 7" key="1">
    <citation type="journal article" date="2016" name="Nat. Commun.">
        <title>Thousands of microbial genomes shed light on interconnected biogeochemical processes in an aquifer system.</title>
        <authorList>
            <person name="Anantharaman K."/>
            <person name="Brown C.T."/>
            <person name="Hug L.A."/>
            <person name="Sharon I."/>
            <person name="Castelle C.J."/>
            <person name="Probst A.J."/>
            <person name="Thomas B.C."/>
            <person name="Singh A."/>
            <person name="Wilkins M.J."/>
            <person name="Karaoz U."/>
            <person name="Brodie E.L."/>
            <person name="Williams K.H."/>
            <person name="Hubbard S.S."/>
            <person name="Banfield J.F."/>
        </authorList>
    </citation>
    <scope>NUCLEOTIDE SEQUENCE [LARGE SCALE GENOMIC DNA]</scope>
</reference>
<dbReference type="InterPro" id="IPR008201">
    <property type="entry name" value="HepT-like"/>
</dbReference>
<dbReference type="STRING" id="1802056.A2954_06230"/>
<comment type="caution">
    <text evidence="6">The sequence shown here is derived from an EMBL/GenBank/DDBJ whole genome shotgun (WGS) entry which is preliminary data.</text>
</comment>
<name>A0A1F7IGW4_9BACT</name>
<dbReference type="EMBL" id="MGAG01000001">
    <property type="protein sequence ID" value="OGK42597.1"/>
    <property type="molecule type" value="Genomic_DNA"/>
</dbReference>
<evidence type="ECO:0000313" key="6">
    <source>
        <dbReference type="EMBL" id="OGK42597.1"/>
    </source>
</evidence>
<sequence length="114" mass="13172">MKKDPSIYLGDIIESINRIGVYINGMNYEEFEENYAIQDAVLRRLQVLAEAAKRIDESVKSANPQIPWNKINGLRNAIIHDYDEIDMKAIWETVTIDLPKTKMDFIKLKKSLST</sequence>
<evidence type="ECO:0000256" key="4">
    <source>
        <dbReference type="ARBA" id="ARBA00022741"/>
    </source>
</evidence>
<keyword evidence="5" id="KW-0378">Hydrolase</keyword>
<accession>A0A1F7IGW4</accession>
<dbReference type="PANTHER" id="PTHR34139:SF1">
    <property type="entry name" value="RNASE MJ1380-RELATED"/>
    <property type="match status" value="1"/>
</dbReference>
<keyword evidence="2" id="KW-1277">Toxin-antitoxin system</keyword>
<evidence type="ECO:0000256" key="3">
    <source>
        <dbReference type="ARBA" id="ARBA00022722"/>
    </source>
</evidence>
<dbReference type="GO" id="GO:0000166">
    <property type="term" value="F:nucleotide binding"/>
    <property type="evidence" value="ECO:0007669"/>
    <property type="project" value="UniProtKB-KW"/>
</dbReference>
<keyword evidence="1" id="KW-0597">Phosphoprotein</keyword>
<proteinExistence type="predicted"/>
<evidence type="ECO:0000256" key="5">
    <source>
        <dbReference type="ARBA" id="ARBA00022801"/>
    </source>
</evidence>
<dbReference type="GO" id="GO:0110001">
    <property type="term" value="C:toxin-antitoxin complex"/>
    <property type="evidence" value="ECO:0007669"/>
    <property type="project" value="InterPro"/>
</dbReference>
<dbReference type="PANTHER" id="PTHR34139">
    <property type="entry name" value="UPF0331 PROTEIN MJ0127"/>
    <property type="match status" value="1"/>
</dbReference>
<evidence type="ECO:0000256" key="2">
    <source>
        <dbReference type="ARBA" id="ARBA00022649"/>
    </source>
</evidence>
<dbReference type="GO" id="GO:0016787">
    <property type="term" value="F:hydrolase activity"/>
    <property type="evidence" value="ECO:0007669"/>
    <property type="project" value="UniProtKB-KW"/>
</dbReference>
<dbReference type="GO" id="GO:0004540">
    <property type="term" value="F:RNA nuclease activity"/>
    <property type="evidence" value="ECO:0007669"/>
    <property type="project" value="InterPro"/>
</dbReference>
<evidence type="ECO:0008006" key="8">
    <source>
        <dbReference type="Google" id="ProtNLM"/>
    </source>
</evidence>